<keyword evidence="2" id="KW-0472">Membrane</keyword>
<protein>
    <submittedName>
        <fullName evidence="5">DUF4129 domain-containing protein</fullName>
    </submittedName>
</protein>
<dbReference type="EMBL" id="BAAADN010000032">
    <property type="protein sequence ID" value="GAA0465012.1"/>
    <property type="molecule type" value="Genomic_DNA"/>
</dbReference>
<keyword evidence="2" id="KW-0812">Transmembrane</keyword>
<evidence type="ECO:0000313" key="5">
    <source>
        <dbReference type="EMBL" id="UOO96194.1"/>
    </source>
</evidence>
<gene>
    <name evidence="4" type="ORF">GCM10008985_22420</name>
    <name evidence="5" type="ORF">MUK72_05650</name>
</gene>
<dbReference type="KEGG" id="hdo:MUK72_05650"/>
<dbReference type="EMBL" id="CP095005">
    <property type="protein sequence ID" value="UOO96194.1"/>
    <property type="molecule type" value="Genomic_DNA"/>
</dbReference>
<reference evidence="4" key="3">
    <citation type="submission" date="2023-12" db="EMBL/GenBank/DDBJ databases">
        <authorList>
            <person name="Sun Q."/>
            <person name="Inoue M."/>
        </authorList>
    </citation>
    <scope>NUCLEOTIDE SEQUENCE</scope>
    <source>
        <strain evidence="4">JCM 12289</strain>
    </source>
</reference>
<reference evidence="5" key="2">
    <citation type="submission" date="2022-04" db="EMBL/GenBank/DDBJ databases">
        <title>Sequencing and genomic assembly of Halococcus dombrowskii.</title>
        <authorList>
            <person name="Lim S.W."/>
            <person name="MacLea K.S."/>
        </authorList>
    </citation>
    <scope>NUCLEOTIDE SEQUENCE</scope>
    <source>
        <strain evidence="5">H4</strain>
    </source>
</reference>
<organism evidence="4 7">
    <name type="scientific">Halococcus dombrowskii</name>
    <dbReference type="NCBI Taxonomy" id="179637"/>
    <lineage>
        <taxon>Archaea</taxon>
        <taxon>Methanobacteriati</taxon>
        <taxon>Methanobacteriota</taxon>
        <taxon>Stenosarchaea group</taxon>
        <taxon>Halobacteria</taxon>
        <taxon>Halobacteriales</taxon>
        <taxon>Halococcaceae</taxon>
        <taxon>Halococcus</taxon>
    </lineage>
</organism>
<sequence>MNRDALGVVLLAVLAILAIAVGAAAIDAPTQAAGSATGSGGGSGGLLGEGQTFDLGQQAQIDPSGGSGAIEALLQLLVIVLVGGFLVGLYVLRDELGLRDLGIVALGSVVLAGLLFGLYRLLGFLGNNDAANGSGVAGRRTPVFPGGGSDGAADSVAQTVSTDPLLVLAVAAVLLVGIGLLVRSRRTTDENENDGESTPAASNSSSPSAAELGRAAGNAADRIADDTSTDNEIYRAWREMIEQLNMGNPRSRTPEEFARAATDAGMARENVTELTDVFRAVRYGGTDATAEREARAVAALRRIEDDAEER</sequence>
<dbReference type="InterPro" id="IPR025403">
    <property type="entry name" value="TgpA-like_C"/>
</dbReference>
<feature type="compositionally biased region" description="Low complexity" evidence="1">
    <location>
        <begin position="197"/>
        <end position="220"/>
    </location>
</feature>
<evidence type="ECO:0000256" key="2">
    <source>
        <dbReference type="SAM" id="Phobius"/>
    </source>
</evidence>
<dbReference type="Proteomes" id="UP001500962">
    <property type="component" value="Unassembled WGS sequence"/>
</dbReference>
<feature type="domain" description="Protein-glutamine gamma-glutamyltransferase-like C-terminal" evidence="3">
    <location>
        <begin position="235"/>
        <end position="301"/>
    </location>
</feature>
<name>A0AAV3SIN7_HALDO</name>
<evidence type="ECO:0000313" key="6">
    <source>
        <dbReference type="Proteomes" id="UP000830542"/>
    </source>
</evidence>
<dbReference type="RefSeq" id="WP_244704696.1">
    <property type="nucleotide sequence ID" value="NZ_BAAADN010000032.1"/>
</dbReference>
<feature type="transmembrane region" description="Helical" evidence="2">
    <location>
        <begin position="165"/>
        <end position="182"/>
    </location>
</feature>
<evidence type="ECO:0000313" key="7">
    <source>
        <dbReference type="Proteomes" id="UP001500962"/>
    </source>
</evidence>
<accession>A0AAV3SIN7</accession>
<feature type="region of interest" description="Disordered" evidence="1">
    <location>
        <begin position="187"/>
        <end position="226"/>
    </location>
</feature>
<evidence type="ECO:0000256" key="1">
    <source>
        <dbReference type="SAM" id="MobiDB-lite"/>
    </source>
</evidence>
<evidence type="ECO:0000259" key="3">
    <source>
        <dbReference type="Pfam" id="PF13559"/>
    </source>
</evidence>
<proteinExistence type="predicted"/>
<dbReference type="Proteomes" id="UP000830542">
    <property type="component" value="Chromosome"/>
</dbReference>
<dbReference type="GeneID" id="71761312"/>
<evidence type="ECO:0000313" key="4">
    <source>
        <dbReference type="EMBL" id="GAA0465012.1"/>
    </source>
</evidence>
<feature type="transmembrane region" description="Helical" evidence="2">
    <location>
        <begin position="72"/>
        <end position="92"/>
    </location>
</feature>
<keyword evidence="6" id="KW-1185">Reference proteome</keyword>
<reference evidence="4" key="1">
    <citation type="journal article" date="2014" name="Int. J. Syst. Evol. Microbiol.">
        <title>Complete genome sequence of Corynebacterium casei LMG S-19264T (=DSM 44701T), isolated from a smear-ripened cheese.</title>
        <authorList>
            <consortium name="US DOE Joint Genome Institute (JGI-PGF)"/>
            <person name="Walter F."/>
            <person name="Albersmeier A."/>
            <person name="Kalinowski J."/>
            <person name="Ruckert C."/>
        </authorList>
    </citation>
    <scope>NUCLEOTIDE SEQUENCE</scope>
    <source>
        <strain evidence="4">JCM 12289</strain>
    </source>
</reference>
<dbReference type="AlphaFoldDB" id="A0AAV3SIN7"/>
<feature type="transmembrane region" description="Helical" evidence="2">
    <location>
        <begin position="101"/>
        <end position="122"/>
    </location>
</feature>
<keyword evidence="2" id="KW-1133">Transmembrane helix</keyword>
<dbReference type="Pfam" id="PF13559">
    <property type="entry name" value="DUF4129"/>
    <property type="match status" value="1"/>
</dbReference>